<evidence type="ECO:0008006" key="3">
    <source>
        <dbReference type="Google" id="ProtNLM"/>
    </source>
</evidence>
<evidence type="ECO:0000313" key="1">
    <source>
        <dbReference type="EMBL" id="MFC4026803.1"/>
    </source>
</evidence>
<organism evidence="1 2">
    <name type="scientific">Zunongwangia endophytica</name>
    <dbReference type="NCBI Taxonomy" id="1808945"/>
    <lineage>
        <taxon>Bacteria</taxon>
        <taxon>Pseudomonadati</taxon>
        <taxon>Bacteroidota</taxon>
        <taxon>Flavobacteriia</taxon>
        <taxon>Flavobacteriales</taxon>
        <taxon>Flavobacteriaceae</taxon>
        <taxon>Zunongwangia</taxon>
    </lineage>
</organism>
<dbReference type="EMBL" id="JBHSAS010000006">
    <property type="protein sequence ID" value="MFC4026803.1"/>
    <property type="molecule type" value="Genomic_DNA"/>
</dbReference>
<evidence type="ECO:0000313" key="2">
    <source>
        <dbReference type="Proteomes" id="UP001595793"/>
    </source>
</evidence>
<accession>A0ABV8H716</accession>
<dbReference type="Proteomes" id="UP001595793">
    <property type="component" value="Unassembled WGS sequence"/>
</dbReference>
<keyword evidence="2" id="KW-1185">Reference proteome</keyword>
<comment type="caution">
    <text evidence="1">The sequence shown here is derived from an EMBL/GenBank/DDBJ whole genome shotgun (WGS) entry which is preliminary data.</text>
</comment>
<dbReference type="RefSeq" id="WP_290235635.1">
    <property type="nucleotide sequence ID" value="NZ_JAUFPZ010000002.1"/>
</dbReference>
<proteinExistence type="predicted"/>
<gene>
    <name evidence="1" type="ORF">ACFOS1_05260</name>
</gene>
<protein>
    <recommendedName>
        <fullName evidence="3">Aminotransferase</fullName>
    </recommendedName>
</protein>
<reference evidence="2" key="1">
    <citation type="journal article" date="2019" name="Int. J. Syst. Evol. Microbiol.">
        <title>The Global Catalogue of Microorganisms (GCM) 10K type strain sequencing project: providing services to taxonomists for standard genome sequencing and annotation.</title>
        <authorList>
            <consortium name="The Broad Institute Genomics Platform"/>
            <consortium name="The Broad Institute Genome Sequencing Center for Infectious Disease"/>
            <person name="Wu L."/>
            <person name="Ma J."/>
        </authorList>
    </citation>
    <scope>NUCLEOTIDE SEQUENCE [LARGE SCALE GENOMIC DNA]</scope>
    <source>
        <strain evidence="2">CECT 9128</strain>
    </source>
</reference>
<sequence length="166" mass="19481">MEIKIINQRKFQILENHKIILELQYGKWWSNNAEFQYQGKNFEIKANGFWQNHFIILKDKIEFGKIKINWQQDSAITLTSQNGIPITYRISQESLWHSKYIVTSEKEPIFRIYAKPSWKKLNYDFQLILEDKTPKSDLNLLIAISIYLINNRLKSATAGASIAAVS</sequence>
<name>A0ABV8H716_9FLAO</name>